<comment type="subunit">
    <text evidence="2">Monomer.</text>
</comment>
<dbReference type="GO" id="GO:0016798">
    <property type="term" value="F:hydrolase activity, acting on glycosyl bonds"/>
    <property type="evidence" value="ECO:0007669"/>
    <property type="project" value="UniProtKB-KW"/>
</dbReference>
<dbReference type="Pfam" id="PF10566">
    <property type="entry name" value="Glyco_hydro_97"/>
    <property type="match status" value="1"/>
</dbReference>
<dbReference type="OrthoDB" id="57532at2"/>
<reference evidence="10 11" key="1">
    <citation type="submission" date="2019-09" db="EMBL/GenBank/DDBJ databases">
        <title>Complete genome sequence of Arachidicoccus sp. B3-10 isolated from apple orchard soil.</title>
        <authorList>
            <person name="Kim H.S."/>
            <person name="Han K.-I."/>
            <person name="Suh M.K."/>
            <person name="Lee K.C."/>
            <person name="Eom M.K."/>
            <person name="Kim J.-S."/>
            <person name="Kang S.W."/>
            <person name="Sin Y."/>
            <person name="Lee J.-S."/>
        </authorList>
    </citation>
    <scope>NUCLEOTIDE SEQUENCE [LARGE SCALE GENOMIC DNA]</scope>
    <source>
        <strain evidence="10 11">B3-10</strain>
    </source>
</reference>
<evidence type="ECO:0000259" key="9">
    <source>
        <dbReference type="Pfam" id="PF14509"/>
    </source>
</evidence>
<dbReference type="InterPro" id="IPR019563">
    <property type="entry name" value="GH97_catalytic"/>
</dbReference>
<feature type="chain" id="PRO_5024326599" evidence="6">
    <location>
        <begin position="21"/>
        <end position="647"/>
    </location>
</feature>
<dbReference type="Gene3D" id="2.70.98.10">
    <property type="match status" value="1"/>
</dbReference>
<dbReference type="Pfam" id="PF14508">
    <property type="entry name" value="GH97_N"/>
    <property type="match status" value="1"/>
</dbReference>
<evidence type="ECO:0000256" key="4">
    <source>
        <dbReference type="ARBA" id="ARBA00022837"/>
    </source>
</evidence>
<dbReference type="GO" id="GO:0030246">
    <property type="term" value="F:carbohydrate binding"/>
    <property type="evidence" value="ECO:0007669"/>
    <property type="project" value="InterPro"/>
</dbReference>
<dbReference type="RefSeq" id="WP_131331100.1">
    <property type="nucleotide sequence ID" value="NZ_CP044016.1"/>
</dbReference>
<keyword evidence="4" id="KW-0106">Calcium</keyword>
<dbReference type="InterPro" id="IPR017853">
    <property type="entry name" value="GH"/>
</dbReference>
<dbReference type="InterPro" id="IPR013785">
    <property type="entry name" value="Aldolase_TIM"/>
</dbReference>
<sequence length="647" mass="74720">MPLRYFLLSFSTLLFTQIFAQDYTIQSPDATIQAIIQTGKQIHFQIIVDHKNVLENGTIAIEAQALKQKDWKVKSVKKSVIAETLTAIVPQKSLKIPDSCNQLSIQFQNGWQLQWRVYNNGIAWHWQGNGSKENIINTENIAFDLDKKGKTWYPEESEFFSHNEREYQVYSLDTMEKDKLASLPILFESQSIKLLLTETSLFHYPGLWLTSQGKNSFQSTFPHFPKKLREEGDRNEKVDERENYLARTKTLDSLPWRIVMIARKDKELLDNQLVYQNALPSVGDYSWVKPGKVQWDWWHYNNVYNVPFRAGVNNDTYKYYIDFAAKNHIEYIMLDEGWSDTRDLLKQTKDIDIQELVNYGKDKNVGVMLWMTWLAIDKQMNVAMDQFQKWGVKGIKVDFMQRDDQPMVEFYERTAIAAAKRQLLVDFHGAYKPTGWLRTFPNVMTSEGVYGNEQSKSSPTITPTHTTTIPYIRMAAGPMDFTPGSMNNITKGNFAAEPAEPMTPGTRANQMAMYVIFESPLQMLCDIPTHYIENPECMQFLSAVPSVWKNTIPIDGKVDEYTVMAREALNGDWYVGAMTDWNKRNIDLSFDFLPKGKKYKLTYWKDGPNADRNAKDYQMGTINVDQSSKMTLHLTEGGGFVARLIEI</sequence>
<dbReference type="KEGG" id="arac:E0W69_016310"/>
<dbReference type="Gene3D" id="2.60.40.1180">
    <property type="entry name" value="Golgi alpha-mannosidase II"/>
    <property type="match status" value="1"/>
</dbReference>
<feature type="domain" description="Glycosyl-hydrolase 97 N-terminal" evidence="8">
    <location>
        <begin position="25"/>
        <end position="276"/>
    </location>
</feature>
<proteinExistence type="predicted"/>
<dbReference type="SUPFAM" id="SSF51445">
    <property type="entry name" value="(Trans)glycosidases"/>
    <property type="match status" value="1"/>
</dbReference>
<dbReference type="Pfam" id="PF14509">
    <property type="entry name" value="GH97_C"/>
    <property type="match status" value="1"/>
</dbReference>
<evidence type="ECO:0000313" key="11">
    <source>
        <dbReference type="Proteomes" id="UP000292424"/>
    </source>
</evidence>
<dbReference type="InterPro" id="IPR052720">
    <property type="entry name" value="Glycosyl_hydrolase_97"/>
</dbReference>
<name>A0A5P2G2V1_9BACT</name>
<evidence type="ECO:0000256" key="3">
    <source>
        <dbReference type="ARBA" id="ARBA00022801"/>
    </source>
</evidence>
<protein>
    <submittedName>
        <fullName evidence="10">Glycoside hydrolase family 97 protein</fullName>
    </submittedName>
</protein>
<comment type="cofactor">
    <cofactor evidence="1">
        <name>Ca(2+)</name>
        <dbReference type="ChEBI" id="CHEBI:29108"/>
    </cofactor>
</comment>
<dbReference type="InterPro" id="IPR013780">
    <property type="entry name" value="Glyco_hydro_b"/>
</dbReference>
<dbReference type="EMBL" id="CP044016">
    <property type="protein sequence ID" value="QES90144.1"/>
    <property type="molecule type" value="Genomic_DNA"/>
</dbReference>
<keyword evidence="5" id="KW-0326">Glycosidase</keyword>
<feature type="domain" description="Glycosyl-hydrolase 97 C-terminal oligomerisation" evidence="9">
    <location>
        <begin position="547"/>
        <end position="644"/>
    </location>
</feature>
<feature type="domain" description="Glycosyl-hydrolase 97 catalytic" evidence="7">
    <location>
        <begin position="297"/>
        <end position="449"/>
    </location>
</feature>
<evidence type="ECO:0000256" key="6">
    <source>
        <dbReference type="SAM" id="SignalP"/>
    </source>
</evidence>
<dbReference type="Gene3D" id="3.20.20.70">
    <property type="entry name" value="Aldolase class I"/>
    <property type="match status" value="1"/>
</dbReference>
<keyword evidence="3 10" id="KW-0378">Hydrolase</keyword>
<evidence type="ECO:0000256" key="2">
    <source>
        <dbReference type="ARBA" id="ARBA00011245"/>
    </source>
</evidence>
<keyword evidence="11" id="KW-1185">Reference proteome</keyword>
<evidence type="ECO:0000259" key="8">
    <source>
        <dbReference type="Pfam" id="PF14508"/>
    </source>
</evidence>
<dbReference type="PANTHER" id="PTHR35803">
    <property type="entry name" value="GLUCAN 1,4-ALPHA-GLUCOSIDASE SUSB-RELATED"/>
    <property type="match status" value="1"/>
</dbReference>
<accession>A0A5P2G2V1</accession>
<dbReference type="InterPro" id="IPR029486">
    <property type="entry name" value="GH97_N"/>
</dbReference>
<organism evidence="10 11">
    <name type="scientific">Rhizosphaericola mali</name>
    <dbReference type="NCBI Taxonomy" id="2545455"/>
    <lineage>
        <taxon>Bacteria</taxon>
        <taxon>Pseudomonadati</taxon>
        <taxon>Bacteroidota</taxon>
        <taxon>Chitinophagia</taxon>
        <taxon>Chitinophagales</taxon>
        <taxon>Chitinophagaceae</taxon>
        <taxon>Rhizosphaericola</taxon>
    </lineage>
</organism>
<dbReference type="Proteomes" id="UP000292424">
    <property type="component" value="Chromosome"/>
</dbReference>
<evidence type="ECO:0000313" key="10">
    <source>
        <dbReference type="EMBL" id="QES90144.1"/>
    </source>
</evidence>
<gene>
    <name evidence="10" type="ORF">E0W69_016310</name>
</gene>
<keyword evidence="6" id="KW-0732">Signal</keyword>
<evidence type="ECO:0000256" key="1">
    <source>
        <dbReference type="ARBA" id="ARBA00001913"/>
    </source>
</evidence>
<dbReference type="PANTHER" id="PTHR35803:SF2">
    <property type="entry name" value="RETAINING ALPHA-GALACTOSIDASE"/>
    <property type="match status" value="1"/>
</dbReference>
<evidence type="ECO:0000256" key="5">
    <source>
        <dbReference type="ARBA" id="ARBA00023295"/>
    </source>
</evidence>
<dbReference type="InterPro" id="IPR029483">
    <property type="entry name" value="GH97_C"/>
</dbReference>
<dbReference type="AlphaFoldDB" id="A0A5P2G2V1"/>
<feature type="signal peptide" evidence="6">
    <location>
        <begin position="1"/>
        <end position="20"/>
    </location>
</feature>
<evidence type="ECO:0000259" key="7">
    <source>
        <dbReference type="Pfam" id="PF10566"/>
    </source>
</evidence>
<dbReference type="InterPro" id="IPR014718">
    <property type="entry name" value="GH-type_carb-bd"/>
</dbReference>